<dbReference type="PANTHER" id="PTHR37558">
    <property type="entry name" value="HTH CENPB-TYPE DOMAIN-CONTAINING PROTEIN"/>
    <property type="match status" value="1"/>
</dbReference>
<dbReference type="OrthoDB" id="78945at2759"/>
<name>A0A024TDH1_9STRA</name>
<feature type="coiled-coil region" evidence="1">
    <location>
        <begin position="82"/>
        <end position="127"/>
    </location>
</feature>
<dbReference type="PANTHER" id="PTHR37558:SF1">
    <property type="entry name" value="HTH CENPB-TYPE DOMAIN-CONTAINING PROTEIN"/>
    <property type="match status" value="1"/>
</dbReference>
<organism evidence="2">
    <name type="scientific">Aphanomyces invadans</name>
    <dbReference type="NCBI Taxonomy" id="157072"/>
    <lineage>
        <taxon>Eukaryota</taxon>
        <taxon>Sar</taxon>
        <taxon>Stramenopiles</taxon>
        <taxon>Oomycota</taxon>
        <taxon>Saprolegniomycetes</taxon>
        <taxon>Saprolegniales</taxon>
        <taxon>Verrucalvaceae</taxon>
        <taxon>Aphanomyces</taxon>
    </lineage>
</organism>
<dbReference type="VEuPathDB" id="FungiDB:H310_13569"/>
<dbReference type="GeneID" id="20090619"/>
<gene>
    <name evidence="2" type="ORF">H310_13569</name>
</gene>
<dbReference type="AlphaFoldDB" id="A0A024TDH1"/>
<sequence length="205" mass="24103">MSSKDKLRFTDAEDVLLPREVNAKLPFKAKRGTVIIVWNEVADAVNSNEEFNRVGIDGKRALNRFTLLMDNNHSSNEASSRASGIEEEYDEKTQLLDELHSEFEDWKTQDKVRLDEAAREAERIENMGLAIREQALQSLVKRKSTETYEKDYEDRQNVRALELQEREAVRVIECEQRQREREMYMEQVRIQHETMIKLLQALTKQ</sequence>
<proteinExistence type="predicted"/>
<evidence type="ECO:0000313" key="2">
    <source>
        <dbReference type="EMBL" id="ETV92044.1"/>
    </source>
</evidence>
<dbReference type="EMBL" id="KI914004">
    <property type="protein sequence ID" value="ETV92044.1"/>
    <property type="molecule type" value="Genomic_DNA"/>
</dbReference>
<reference evidence="2" key="1">
    <citation type="submission" date="2013-12" db="EMBL/GenBank/DDBJ databases">
        <title>The Genome Sequence of Aphanomyces invadans NJM9701.</title>
        <authorList>
            <consortium name="The Broad Institute Genomics Platform"/>
            <person name="Russ C."/>
            <person name="Tyler B."/>
            <person name="van West P."/>
            <person name="Dieguez-Uribeondo J."/>
            <person name="Young S.K."/>
            <person name="Zeng Q."/>
            <person name="Gargeya S."/>
            <person name="Fitzgerald M."/>
            <person name="Abouelleil A."/>
            <person name="Alvarado L."/>
            <person name="Chapman S.B."/>
            <person name="Gainer-Dewar J."/>
            <person name="Goldberg J."/>
            <person name="Griggs A."/>
            <person name="Gujja S."/>
            <person name="Hansen M."/>
            <person name="Howarth C."/>
            <person name="Imamovic A."/>
            <person name="Ireland A."/>
            <person name="Larimer J."/>
            <person name="McCowan C."/>
            <person name="Murphy C."/>
            <person name="Pearson M."/>
            <person name="Poon T.W."/>
            <person name="Priest M."/>
            <person name="Roberts A."/>
            <person name="Saif S."/>
            <person name="Shea T."/>
            <person name="Sykes S."/>
            <person name="Wortman J."/>
            <person name="Nusbaum C."/>
            <person name="Birren B."/>
        </authorList>
    </citation>
    <scope>NUCLEOTIDE SEQUENCE [LARGE SCALE GENOMIC DNA]</scope>
    <source>
        <strain evidence="2">NJM9701</strain>
    </source>
</reference>
<protein>
    <submittedName>
        <fullName evidence="2">Uncharacterized protein</fullName>
    </submittedName>
</protein>
<dbReference type="RefSeq" id="XP_008879341.1">
    <property type="nucleotide sequence ID" value="XM_008881119.1"/>
</dbReference>
<accession>A0A024TDH1</accession>
<evidence type="ECO:0000256" key="1">
    <source>
        <dbReference type="SAM" id="Coils"/>
    </source>
</evidence>
<keyword evidence="1" id="KW-0175">Coiled coil</keyword>